<dbReference type="Gene3D" id="2.170.16.10">
    <property type="entry name" value="Hedgehog/Intein (Hint) domain"/>
    <property type="match status" value="1"/>
</dbReference>
<comment type="subcellular location">
    <subcellularLocation>
        <location evidence="1">Secreted</location>
    </subcellularLocation>
</comment>
<dbReference type="NCBIfam" id="NF012211">
    <property type="entry name" value="tand_rpt_95"/>
    <property type="match status" value="2"/>
</dbReference>
<dbReference type="InterPro" id="IPR028992">
    <property type="entry name" value="Hedgehog/Intein_dom"/>
</dbReference>
<dbReference type="Proteomes" id="UP001623290">
    <property type="component" value="Chromosome"/>
</dbReference>
<dbReference type="SUPFAM" id="SSF51294">
    <property type="entry name" value="Hedgehog/intein (Hint) domain"/>
    <property type="match status" value="1"/>
</dbReference>
<feature type="compositionally biased region" description="Low complexity" evidence="3">
    <location>
        <begin position="373"/>
        <end position="383"/>
    </location>
</feature>
<dbReference type="Pfam" id="PF17963">
    <property type="entry name" value="Big_9"/>
    <property type="match status" value="2"/>
</dbReference>
<dbReference type="PANTHER" id="PTHR38340">
    <property type="entry name" value="S-LAYER PROTEIN"/>
    <property type="match status" value="1"/>
</dbReference>
<feature type="compositionally biased region" description="Gly residues" evidence="3">
    <location>
        <begin position="1350"/>
        <end position="1360"/>
    </location>
</feature>
<dbReference type="RefSeq" id="WP_406720642.1">
    <property type="nucleotide sequence ID" value="NZ_CP135443.1"/>
</dbReference>
<evidence type="ECO:0000313" key="5">
    <source>
        <dbReference type="EMBL" id="WRY33329.1"/>
    </source>
</evidence>
<gene>
    <name evidence="5" type="ORF">RPE78_11650</name>
</gene>
<dbReference type="Pfam" id="PF00353">
    <property type="entry name" value="HemolysinCabind"/>
    <property type="match status" value="14"/>
</dbReference>
<dbReference type="PROSITE" id="PS50817">
    <property type="entry name" value="INTEIN_N_TER"/>
    <property type="match status" value="1"/>
</dbReference>
<evidence type="ECO:0000256" key="3">
    <source>
        <dbReference type="SAM" id="MobiDB-lite"/>
    </source>
</evidence>
<feature type="domain" description="Hedgehog/Intein (Hint)" evidence="4">
    <location>
        <begin position="1456"/>
        <end position="1602"/>
    </location>
</feature>
<feature type="compositionally biased region" description="Low complexity" evidence="3">
    <location>
        <begin position="995"/>
        <end position="1008"/>
    </location>
</feature>
<evidence type="ECO:0000256" key="2">
    <source>
        <dbReference type="ARBA" id="ARBA00022525"/>
    </source>
</evidence>
<protein>
    <submittedName>
        <fullName evidence="5">Hint domain-containing protein</fullName>
    </submittedName>
</protein>
<feature type="region of interest" description="Disordered" evidence="3">
    <location>
        <begin position="1292"/>
        <end position="1360"/>
    </location>
</feature>
<dbReference type="InterPro" id="IPR050557">
    <property type="entry name" value="RTX_toxin/Mannuronan_C5-epim"/>
</dbReference>
<feature type="region of interest" description="Disordered" evidence="3">
    <location>
        <begin position="607"/>
        <end position="627"/>
    </location>
</feature>
<evidence type="ECO:0000259" key="4">
    <source>
        <dbReference type="Pfam" id="PF13403"/>
    </source>
</evidence>
<feature type="region of interest" description="Disordered" evidence="3">
    <location>
        <begin position="949"/>
        <end position="1131"/>
    </location>
</feature>
<feature type="region of interest" description="Disordered" evidence="3">
    <location>
        <begin position="368"/>
        <end position="391"/>
    </location>
</feature>
<dbReference type="InterPro" id="IPR036844">
    <property type="entry name" value="Hint_dom_sf"/>
</dbReference>
<name>A0ABZ1E037_9RHOB</name>
<feature type="compositionally biased region" description="Basic and acidic residues" evidence="3">
    <location>
        <begin position="1113"/>
        <end position="1125"/>
    </location>
</feature>
<dbReference type="PANTHER" id="PTHR38340:SF1">
    <property type="entry name" value="S-LAYER PROTEIN"/>
    <property type="match status" value="1"/>
</dbReference>
<dbReference type="InterPro" id="IPR001343">
    <property type="entry name" value="Hemolysn_Ca-bd"/>
</dbReference>
<dbReference type="Gene3D" id="2.60.40.2810">
    <property type="match status" value="2"/>
</dbReference>
<sequence>MTNTYTLQAWDLSDIAASSSCVFPDSETSSKSAVGQSFTISSDAWVQSISLSDCDDRFSDNDSNQHITQTTTLEGSTYSASSSITPEYRYVVTDSSGNSINVYVFDIGRGTDESGLVSDAPLVPGETYTITKYESCNSSYETPSVHYSDLATYPDEAPDLSDGVVYGTDGNDLIDTAYTGDNDGDMIDNNDGHLDGYTGDADVVVAGAGDDTVFSGAGDDAVWGGDGDDFLDGGAGNDYLSGGAGDDTLVSGAEVDTLSGGTGLDMVDYSASSAGVNVDLVSMTGSAGDAAGDQYDGIDGAFGSAYDDTLTGYDQQSTAGDDSYTNVFYGNAGDDLIDGKGGDDSLYGGADNDTLIGGAGNDYIEGNAGNDSLTGDDGNDTLIGDGGTGTTSGSDVSVDWTQFGSAGCTLASGSSFDMGDVKVTFGFTAQERGAYAKVTNTSEYTESGDGLDANSGLMLYGAGGDCKAGDTSTTTLDFSSDAEGVADAVTNVSFRINDIDYANDTAGYHKDIVTVHAYDADGNELDVTITPAGGATVDGNTVSGGVQDTGSLNASSAQGSALVTVDGNVAKIVIDYDNGGDSDQAIYLSDINATTIVDETEGDDTIEGGAGDDVIEGNGGNDLLSGGDGADSISGGDDRDTIMGGAGDTVDGGAGGDDWDTLDLTGQGAYRLTDVTEDENGNGTNGTVEFLDDDGNVTGSLNYTEIEEIKGDGINLSPDAENDTATVAEDDSVIIDVLGNDSDPQGDTLTVTSASAEHGSVTVNDDGTLTYTPDADYNGDDKITYTIDDGNGNTDSAEVAVSVTPVNDDPVAQDDTASTGYNTPVTVDVLANDTDIDGDALSISGTPVSEDGSVSVNSDGTLTFTPNEGFSGEATVTYQVSDGQGGLDDATLTVTVGANPKDGIVQGTDGNDTIDYAYTGDPQGDMIDHGDALLPGEVGDDDIVKAGAGDDTVKAGAGNDEVYGGDGNDNLQGNAGDDALYGESGNDVLDGGAGDDTLLGGDGNDTLKGGAGNDLLEGGAGDDSLVGGSENDTLWGGDGNDTLQGADGDDELHGGAGNDSLNGGIDNDTLWGDDGQDSLNGADGDDELHGGADDDLLRGNSGNDTVYGDAGNDELHGGTGDDRLFGGEGNDTIYADEGSDYVEGGDGDDYIDTGKPLVDALPDRGYEGLWSADSDPYDDRDTVLGGAGNDTIFTGDDNDYIEGGDGDDSINAGYDDDTVLGGAGNDSIIAGEGSDYVEGGDGDDTIYGGIGPTSGLDVNLPDTAGDKVTDNGMDTLIGGAGNDVIYGEDDDDSIEGGIGDDYLDGGVDDDTLKGDEGNDTLIGGQGNDLLEGGAGDDLLEGGTGTDTVSGGDGNDTIIGGGDNDVLQGNAGRDLFKITPISTTGNYNITVDGGSDGDDWDTLDYSGMIAAGYEVQSIVKNPEYNGNPGFNGQITFYNPTTHSYANVNFYDIEELVPCFTPGTLIATPRGEKLVEELVVGDKVITRDNGIQEIRWVGRRDLTKAELDAAAHLKPVLIRAGALGPNLPERDMMVSPNHRMLVANAKTSLFFEEHEVFVSAKHMAGMEGVATVETLGTSYLHFMFDRHEVVLGNGAWTESFQPGDQTLGSMGNAQRDEIFEIFPELKTHKGLEDYQSARKSLKRHEAELLKRA</sequence>
<dbReference type="PROSITE" id="PS00330">
    <property type="entry name" value="HEMOLYSIN_CALCIUM"/>
    <property type="match status" value="10"/>
</dbReference>
<feature type="compositionally biased region" description="Basic and acidic residues" evidence="3">
    <location>
        <begin position="1087"/>
        <end position="1097"/>
    </location>
</feature>
<evidence type="ECO:0000313" key="6">
    <source>
        <dbReference type="Proteomes" id="UP001623290"/>
    </source>
</evidence>
<dbReference type="InterPro" id="IPR018511">
    <property type="entry name" value="Hemolysin-typ_Ca-bd_CS"/>
</dbReference>
<dbReference type="InterPro" id="IPR011049">
    <property type="entry name" value="Serralysin-like_metalloprot_C"/>
</dbReference>
<evidence type="ECO:0000256" key="1">
    <source>
        <dbReference type="ARBA" id="ARBA00004613"/>
    </source>
</evidence>
<dbReference type="InterPro" id="IPR006141">
    <property type="entry name" value="Intein_N"/>
</dbReference>
<dbReference type="PRINTS" id="PR00313">
    <property type="entry name" value="CABNDNGRPT"/>
</dbReference>
<proteinExistence type="predicted"/>
<keyword evidence="2" id="KW-0964">Secreted</keyword>
<organism evidence="5 6">
    <name type="scientific">Thioclava litoralis</name>
    <dbReference type="NCBI Taxonomy" id="3076557"/>
    <lineage>
        <taxon>Bacteria</taxon>
        <taxon>Pseudomonadati</taxon>
        <taxon>Pseudomonadota</taxon>
        <taxon>Alphaproteobacteria</taxon>
        <taxon>Rhodobacterales</taxon>
        <taxon>Paracoccaceae</taxon>
        <taxon>Thioclava</taxon>
    </lineage>
</organism>
<dbReference type="EMBL" id="CP135443">
    <property type="protein sequence ID" value="WRY33329.1"/>
    <property type="molecule type" value="Genomic_DNA"/>
</dbReference>
<keyword evidence="6" id="KW-1185">Reference proteome</keyword>
<dbReference type="SUPFAM" id="SSF51120">
    <property type="entry name" value="beta-Roll"/>
    <property type="match status" value="7"/>
</dbReference>
<reference evidence="5 6" key="1">
    <citation type="submission" date="2023-09" db="EMBL/GenBank/DDBJ databases">
        <title>Thioclava shenzhenensis sp. nov., a multidrug resistant bacteria-antagonizing species isolated from coastal seawater.</title>
        <authorList>
            <person name="Long M."/>
        </authorList>
    </citation>
    <scope>NUCLEOTIDE SEQUENCE [LARGE SCALE GENOMIC DNA]</scope>
    <source>
        <strain evidence="5 6">FTW29</strain>
    </source>
</reference>
<accession>A0ABZ1E037</accession>
<dbReference type="Pfam" id="PF13403">
    <property type="entry name" value="Hint_2"/>
    <property type="match status" value="1"/>
</dbReference>
<dbReference type="Gene3D" id="2.150.10.10">
    <property type="entry name" value="Serralysin-like metalloprotease, C-terminal"/>
    <property type="match status" value="6"/>
</dbReference>